<feature type="compositionally biased region" description="Low complexity" evidence="1">
    <location>
        <begin position="129"/>
        <end position="143"/>
    </location>
</feature>
<evidence type="ECO:0000256" key="1">
    <source>
        <dbReference type="SAM" id="MobiDB-lite"/>
    </source>
</evidence>
<reference evidence="2 3" key="1">
    <citation type="journal article" date="2016" name="BMC Genomics">
        <title>Comparative genomics reveals Cyclospora cayetanensis possesses coccidia-like metabolism and invasion components but unique surface antigens.</title>
        <authorList>
            <person name="Liu S."/>
            <person name="Wang L."/>
            <person name="Zheng H."/>
            <person name="Xu Z."/>
            <person name="Roellig D.M."/>
            <person name="Li N."/>
            <person name="Frace M.A."/>
            <person name="Tang K."/>
            <person name="Arrowood M.J."/>
            <person name="Moss D.M."/>
            <person name="Zhang L."/>
            <person name="Feng Y."/>
            <person name="Xiao L."/>
        </authorList>
    </citation>
    <scope>NUCLEOTIDE SEQUENCE [LARGE SCALE GENOMIC DNA]</scope>
    <source>
        <strain evidence="2 3">CHN_HEN01</strain>
    </source>
</reference>
<dbReference type="EMBL" id="JROU02000464">
    <property type="protein sequence ID" value="OEH79199.1"/>
    <property type="molecule type" value="Genomic_DNA"/>
</dbReference>
<feature type="compositionally biased region" description="Low complexity" evidence="1">
    <location>
        <begin position="23"/>
        <end position="36"/>
    </location>
</feature>
<proteinExistence type="predicted"/>
<feature type="compositionally biased region" description="Polar residues" evidence="1">
    <location>
        <begin position="69"/>
        <end position="78"/>
    </location>
</feature>
<feature type="region of interest" description="Disordered" evidence="1">
    <location>
        <begin position="759"/>
        <end position="807"/>
    </location>
</feature>
<gene>
    <name evidence="2" type="ORF">cyc_01509</name>
</gene>
<dbReference type="VEuPathDB" id="ToxoDB:cyc_01509"/>
<evidence type="ECO:0000313" key="2">
    <source>
        <dbReference type="EMBL" id="OEH79199.1"/>
    </source>
</evidence>
<dbReference type="InParanoid" id="A0A1D3D6Y0"/>
<feature type="region of interest" description="Disordered" evidence="1">
    <location>
        <begin position="129"/>
        <end position="159"/>
    </location>
</feature>
<feature type="region of interest" description="Disordered" evidence="1">
    <location>
        <begin position="600"/>
        <end position="639"/>
    </location>
</feature>
<feature type="compositionally biased region" description="Basic and acidic residues" evidence="1">
    <location>
        <begin position="796"/>
        <end position="807"/>
    </location>
</feature>
<evidence type="ECO:0000313" key="3">
    <source>
        <dbReference type="Proteomes" id="UP000095192"/>
    </source>
</evidence>
<feature type="compositionally biased region" description="Basic and acidic residues" evidence="1">
    <location>
        <begin position="37"/>
        <end position="65"/>
    </location>
</feature>
<comment type="caution">
    <text evidence="2">The sequence shown here is derived from an EMBL/GenBank/DDBJ whole genome shotgun (WGS) entry which is preliminary data.</text>
</comment>
<feature type="region of interest" description="Disordered" evidence="1">
    <location>
        <begin position="534"/>
        <end position="571"/>
    </location>
</feature>
<sequence length="807" mass="86926">MKDSEAPRNGFLPQGEGLEDPAQEQNQQQEEPQTQELQHEPLDQTETQREKQLTPEHEPRQHQHVEQQIPGQQQQDSVSLEVPEELTQQLLRLQQLLISGRSNGSVQELLAAAVASAAAAPHMGDPTCGSSSYGYRSSNSSGTGKQGDRLPSLPLGEHVIPATGAPISVAEVTSERSRFSHDGCGRTLEYQQDHMNQSQRPEGCTDSRGTSTGSPREPSSILRTLPLLLEGTNSLWDFNSPHEGGPWGPPAPPVVPSDSPFSGGHIGLHPLDGPSGVPARGMTPGYPSFNGEPPVAPGYRLSPMVLEAYRGAGGPGGPSAISGAGSVTPYETRRISADGVFRGADALRGPTSMRYGIRSPQHTRGPMGVPLSKAASMFVDPKMQQQRWVPGGCPPPRTAPRGKQLFFYCPSCLEAFPSSALSLFAAHISQKGHTVQQLQRLRGSDGYFQCPKCTCKGSDLLGLLRHWHEGGAAHHGQKIMKHIRSRDIPPGLSALVPLQQQHSITTQQQIQQQRLLLHQSGMAEGIRRPHERALRPGAPRLPHHQQINPSVYLQGPPRDRGSQLCTSPTPGAVEGHAFGGASQAAAVAVGASRAKANVGTEFRSTTGSQRSSAVSDDSEEGTLQNEQQQKQLSGPRSIIGAGNDGLGGMFDTLPLTRALLGGGAYSSYIMHELQLQGHMPLGEGGPRGPNRSIVPQRGSPGLLSSRSDIWGPLPYLPSREQQQFPQQQQQQHLGFAFCAADVPSLKPKPNSELQQLLQQQRRREEEAGSSSSANFLFFGAPRHGQWAGEQRSPFVEAEKQRQPEDGC</sequence>
<dbReference type="VEuPathDB" id="ToxoDB:LOC34618507"/>
<feature type="region of interest" description="Disordered" evidence="1">
    <location>
        <begin position="192"/>
        <end position="219"/>
    </location>
</feature>
<feature type="compositionally biased region" description="Polar residues" evidence="1">
    <location>
        <begin position="602"/>
        <end position="634"/>
    </location>
</feature>
<accession>A0A1D3D6Y0</accession>
<dbReference type="Proteomes" id="UP000095192">
    <property type="component" value="Unassembled WGS sequence"/>
</dbReference>
<protein>
    <submittedName>
        <fullName evidence="2">Uncharacterized protein</fullName>
    </submittedName>
</protein>
<organism evidence="2 3">
    <name type="scientific">Cyclospora cayetanensis</name>
    <dbReference type="NCBI Taxonomy" id="88456"/>
    <lineage>
        <taxon>Eukaryota</taxon>
        <taxon>Sar</taxon>
        <taxon>Alveolata</taxon>
        <taxon>Apicomplexa</taxon>
        <taxon>Conoidasida</taxon>
        <taxon>Coccidia</taxon>
        <taxon>Eucoccidiorida</taxon>
        <taxon>Eimeriorina</taxon>
        <taxon>Eimeriidae</taxon>
        <taxon>Cyclospora</taxon>
    </lineage>
</organism>
<feature type="region of interest" description="Disordered" evidence="1">
    <location>
        <begin position="679"/>
        <end position="709"/>
    </location>
</feature>
<dbReference type="AlphaFoldDB" id="A0A1D3D6Y0"/>
<name>A0A1D3D6Y0_9EIME</name>
<keyword evidence="3" id="KW-1185">Reference proteome</keyword>
<feature type="region of interest" description="Disordered" evidence="1">
    <location>
        <begin position="1"/>
        <end position="79"/>
    </location>
</feature>